<dbReference type="EMBL" id="CAJVPM010019820">
    <property type="protein sequence ID" value="CAG8631796.1"/>
    <property type="molecule type" value="Genomic_DNA"/>
</dbReference>
<feature type="non-terminal residue" evidence="1">
    <location>
        <position position="1"/>
    </location>
</feature>
<sequence length="48" mass="5468">DHIKQGKQISKGHWSAICNYCKQFWYKGSPATLEDYLDNLCNNVPPGV</sequence>
<gene>
    <name evidence="1" type="ORF">SCALOS_LOCUS7997</name>
</gene>
<reference evidence="1" key="1">
    <citation type="submission" date="2021-06" db="EMBL/GenBank/DDBJ databases">
        <authorList>
            <person name="Kallberg Y."/>
            <person name="Tangrot J."/>
            <person name="Rosling A."/>
        </authorList>
    </citation>
    <scope>NUCLEOTIDE SEQUENCE</scope>
    <source>
        <strain evidence="1">AU212A</strain>
    </source>
</reference>
<accession>A0ACA9N387</accession>
<feature type="non-terminal residue" evidence="1">
    <location>
        <position position="48"/>
    </location>
</feature>
<keyword evidence="2" id="KW-1185">Reference proteome</keyword>
<protein>
    <submittedName>
        <fullName evidence="1">9017_t:CDS:1</fullName>
    </submittedName>
</protein>
<dbReference type="Proteomes" id="UP000789860">
    <property type="component" value="Unassembled WGS sequence"/>
</dbReference>
<evidence type="ECO:0000313" key="2">
    <source>
        <dbReference type="Proteomes" id="UP000789860"/>
    </source>
</evidence>
<evidence type="ECO:0000313" key="1">
    <source>
        <dbReference type="EMBL" id="CAG8631796.1"/>
    </source>
</evidence>
<proteinExistence type="predicted"/>
<organism evidence="1 2">
    <name type="scientific">Scutellospora calospora</name>
    <dbReference type="NCBI Taxonomy" id="85575"/>
    <lineage>
        <taxon>Eukaryota</taxon>
        <taxon>Fungi</taxon>
        <taxon>Fungi incertae sedis</taxon>
        <taxon>Mucoromycota</taxon>
        <taxon>Glomeromycotina</taxon>
        <taxon>Glomeromycetes</taxon>
        <taxon>Diversisporales</taxon>
        <taxon>Gigasporaceae</taxon>
        <taxon>Scutellospora</taxon>
    </lineage>
</organism>
<name>A0ACA9N387_9GLOM</name>
<comment type="caution">
    <text evidence="1">The sequence shown here is derived from an EMBL/GenBank/DDBJ whole genome shotgun (WGS) entry which is preliminary data.</text>
</comment>